<gene>
    <name evidence="1" type="ORF">HPB50_014020</name>
</gene>
<reference evidence="1" key="1">
    <citation type="submission" date="2020-05" db="EMBL/GenBank/DDBJ databases">
        <title>Large-scale comparative analyses of tick genomes elucidate their genetic diversity and vector capacities.</title>
        <authorList>
            <person name="Jia N."/>
            <person name="Wang J."/>
            <person name="Shi W."/>
            <person name="Du L."/>
            <person name="Sun Y."/>
            <person name="Zhan W."/>
            <person name="Jiang J."/>
            <person name="Wang Q."/>
            <person name="Zhang B."/>
            <person name="Ji P."/>
            <person name="Sakyi L.B."/>
            <person name="Cui X."/>
            <person name="Yuan T."/>
            <person name="Jiang B."/>
            <person name="Yang W."/>
            <person name="Lam T.T.-Y."/>
            <person name="Chang Q."/>
            <person name="Ding S."/>
            <person name="Wang X."/>
            <person name="Zhu J."/>
            <person name="Ruan X."/>
            <person name="Zhao L."/>
            <person name="Wei J."/>
            <person name="Que T."/>
            <person name="Du C."/>
            <person name="Cheng J."/>
            <person name="Dai P."/>
            <person name="Han X."/>
            <person name="Huang E."/>
            <person name="Gao Y."/>
            <person name="Liu J."/>
            <person name="Shao H."/>
            <person name="Ye R."/>
            <person name="Li L."/>
            <person name="Wei W."/>
            <person name="Wang X."/>
            <person name="Wang C."/>
            <person name="Yang T."/>
            <person name="Huo Q."/>
            <person name="Li W."/>
            <person name="Guo W."/>
            <person name="Chen H."/>
            <person name="Zhou L."/>
            <person name="Ni X."/>
            <person name="Tian J."/>
            <person name="Zhou Y."/>
            <person name="Sheng Y."/>
            <person name="Liu T."/>
            <person name="Pan Y."/>
            <person name="Xia L."/>
            <person name="Li J."/>
            <person name="Zhao F."/>
            <person name="Cao W."/>
        </authorList>
    </citation>
    <scope>NUCLEOTIDE SEQUENCE</scope>
    <source>
        <strain evidence="1">Hyas-2018</strain>
    </source>
</reference>
<evidence type="ECO:0000313" key="2">
    <source>
        <dbReference type="Proteomes" id="UP000821845"/>
    </source>
</evidence>
<evidence type="ECO:0000313" key="1">
    <source>
        <dbReference type="EMBL" id="KAH6924232.1"/>
    </source>
</evidence>
<keyword evidence="2" id="KW-1185">Reference proteome</keyword>
<proteinExistence type="predicted"/>
<dbReference type="EMBL" id="CM023488">
    <property type="protein sequence ID" value="KAH6924232.1"/>
    <property type="molecule type" value="Genomic_DNA"/>
</dbReference>
<protein>
    <submittedName>
        <fullName evidence="1">Uncharacterized protein</fullName>
    </submittedName>
</protein>
<dbReference type="Proteomes" id="UP000821845">
    <property type="component" value="Chromosome 8"/>
</dbReference>
<comment type="caution">
    <text evidence="1">The sequence shown here is derived from an EMBL/GenBank/DDBJ whole genome shotgun (WGS) entry which is preliminary data.</text>
</comment>
<accession>A0ACB7RTL4</accession>
<organism evidence="1 2">
    <name type="scientific">Hyalomma asiaticum</name>
    <name type="common">Tick</name>
    <dbReference type="NCBI Taxonomy" id="266040"/>
    <lineage>
        <taxon>Eukaryota</taxon>
        <taxon>Metazoa</taxon>
        <taxon>Ecdysozoa</taxon>
        <taxon>Arthropoda</taxon>
        <taxon>Chelicerata</taxon>
        <taxon>Arachnida</taxon>
        <taxon>Acari</taxon>
        <taxon>Parasitiformes</taxon>
        <taxon>Ixodida</taxon>
        <taxon>Ixodoidea</taxon>
        <taxon>Ixodidae</taxon>
        <taxon>Hyalomminae</taxon>
        <taxon>Hyalomma</taxon>
    </lineage>
</organism>
<sequence length="536" mass="59558">MDVSLREFCWKPLPNTPAVPWPRWYRLFQNYLLASGADLPPARRRAILLHCLGTEGQRIFDALSATTTQQRGTDDAAKVYDTTIEALARHFTSTVNVRVKRHRFRERHQLPADENLAEQFVAGVSCPRLREKLLLEGDSVTFDRAVEISQLRERALCEAQQLGKPVQRIWQQHAQNSRGRGAAGERKQDDRQYRWNEIRPQNQCRDDVSNSLLPKGATTSCGAERCDRSRCPARGRTCFACGLRGHFKNVCRSSRRVRGQRPAQVREVRRDEDEDSVIGILTVRTGKRTGIHVDVRVRAVDSPLPTQAITFLVNTGSAVSILAESHRSLFGDNVQLHSPSATLLDFSRKKIPVQGLFQADVVYRTRAASVVFYVSRSGTSLLGLDAVQALGLQILGTELCCLNTAIEPIFETPADFEAHTGPGNQESKQPQTTAGNSQMGPPKFGMPAMLWAKFAHLASPGLGLARGVQHKVKLREQVAPVAQKLRRLPFSVRKSVSNELQSLLAADVIEGVNASEWVSRIVAVTKGVTNGTIRLR</sequence>
<name>A0ACB7RTL4_HYAAI</name>